<comment type="caution">
    <text evidence="3">The sequence shown here is derived from an EMBL/GenBank/DDBJ whole genome shotgun (WGS) entry which is preliminary data.</text>
</comment>
<keyword evidence="1" id="KW-1133">Transmembrane helix</keyword>
<feature type="transmembrane region" description="Helical" evidence="1">
    <location>
        <begin position="365"/>
        <end position="384"/>
    </location>
</feature>
<dbReference type="Proteomes" id="UP000761264">
    <property type="component" value="Unassembled WGS sequence"/>
</dbReference>
<feature type="transmembrane region" description="Helical" evidence="1">
    <location>
        <begin position="340"/>
        <end position="358"/>
    </location>
</feature>
<proteinExistence type="predicted"/>
<dbReference type="AlphaFoldDB" id="A0A967EXF3"/>
<dbReference type="InterPro" id="IPR007890">
    <property type="entry name" value="CHASE2"/>
</dbReference>
<feature type="transmembrane region" description="Helical" evidence="1">
    <location>
        <begin position="396"/>
        <end position="416"/>
    </location>
</feature>
<protein>
    <submittedName>
        <fullName evidence="3">CHASE2 domain-containing protein</fullName>
    </submittedName>
</protein>
<evidence type="ECO:0000256" key="1">
    <source>
        <dbReference type="SAM" id="Phobius"/>
    </source>
</evidence>
<keyword evidence="1" id="KW-0472">Membrane</keyword>
<dbReference type="Pfam" id="PF05226">
    <property type="entry name" value="CHASE2"/>
    <property type="match status" value="1"/>
</dbReference>
<name>A0A967EXF3_9PROT</name>
<feature type="domain" description="CHASE2" evidence="2">
    <location>
        <begin position="14"/>
        <end position="337"/>
    </location>
</feature>
<accession>A0A967EXF3</accession>
<reference evidence="3" key="1">
    <citation type="submission" date="2020-03" db="EMBL/GenBank/DDBJ databases">
        <title>Genome of Pelagibius litoralis DSM 21314T.</title>
        <authorList>
            <person name="Wang G."/>
        </authorList>
    </citation>
    <scope>NUCLEOTIDE SEQUENCE</scope>
    <source>
        <strain evidence="3">DSM 21314</strain>
    </source>
</reference>
<dbReference type="EMBL" id="JAAQPH010000007">
    <property type="protein sequence ID" value="NIA69188.1"/>
    <property type="molecule type" value="Genomic_DNA"/>
</dbReference>
<dbReference type="RefSeq" id="WP_167224510.1">
    <property type="nucleotide sequence ID" value="NZ_JAAQPH010000007.1"/>
</dbReference>
<evidence type="ECO:0000313" key="3">
    <source>
        <dbReference type="EMBL" id="NIA69188.1"/>
    </source>
</evidence>
<sequence>MRWFDGLAVLCIAAVATFVAAQPFLVAMERPAFDGLLALRHQIYAQQVSRQSAQAVVIGLDRETALRPPFDRLPEALWTPQLAKVMTAMLDSGVAVIAQQQAFTTSADAAVPGYDADYLAVLGVAAESGQVVLGRRAPGPDRLSPFPGHLVPLGGYRHVRRAELQPDPDGVVRRVALYEERLASNGAAGLEPSLVLELAARVLGERPAMVAGQDVVLGGYAVPGSPSNAMILNPQGGDGAVPVYSLADLYACAEEGDQEFFRQHFEGKVVVIGNLEPASARHLTSARFLDVTDRDRRASRCRLSPMRSLDVLPVSSGTPDAVITALAVNNLLQSRAVNNLVAPFGIVIAGLLALAAAIAGLRIRFLLTMPACLAFFAGWIYLAAMVLAREAWLMPLAQPLAAVLVSFLLAWGYCFAHRRRRQGTA</sequence>
<keyword evidence="1" id="KW-0812">Transmembrane</keyword>
<evidence type="ECO:0000259" key="2">
    <source>
        <dbReference type="Pfam" id="PF05226"/>
    </source>
</evidence>
<keyword evidence="4" id="KW-1185">Reference proteome</keyword>
<evidence type="ECO:0000313" key="4">
    <source>
        <dbReference type="Proteomes" id="UP000761264"/>
    </source>
</evidence>
<gene>
    <name evidence="3" type="ORF">HBA54_11365</name>
</gene>
<organism evidence="3 4">
    <name type="scientific">Pelagibius litoralis</name>
    <dbReference type="NCBI Taxonomy" id="374515"/>
    <lineage>
        <taxon>Bacteria</taxon>
        <taxon>Pseudomonadati</taxon>
        <taxon>Pseudomonadota</taxon>
        <taxon>Alphaproteobacteria</taxon>
        <taxon>Rhodospirillales</taxon>
        <taxon>Rhodovibrionaceae</taxon>
        <taxon>Pelagibius</taxon>
    </lineage>
</organism>